<protein>
    <recommendedName>
        <fullName evidence="2">CARDB domain-containing protein</fullName>
    </recommendedName>
</protein>
<sequence length="700" mass="75483">MTCGPTRPVAAVLLVLLVAGSAAGATVTGPLPDESGPGPATGVHFDAAAAGHGPVRGDAAAATDGSTIHLDQTLHRLPDRPGEYEADNRYRLPDHAVKLEVTVPERATGFRTDGFTAEGDNTYAWDGETEDPRLRFRMPANRTVDRDDPLSGPGSYLFVDTGEWGIVQRPPLGHSWGWRGSPSVTFDRSLSASPGAAGSDVAYLGEYEEYEHAAHGQRFRLVVPAEADLAENRSAVFGTLANASDGIRVGDRDDEVFLIAAPTTDVRWGARGVQTGDADAWVRDLERVDDVENVWVHEYVHTRQAYETTEGVRWFTEASASYYAALHAFEQERVGFRTFQSRLERGTDPRHESAVLTDRSTWQYNPDYYVGPLVLGDLDRRTRAASDSERALHTVFARLNDADGTVDAGQFYEYVADAGGTDDADLTRRYAETTERPTVWNVSTHQAVFGPVPAQIEYEIATTDDGEDAVRARGPYRNRTLRTPYVLVPGEQLSVDVNVANSGGTAGDYDVRLRDGETTLDRKTGRIAAGNATTVTVNNTFDAPGNYELRVGGERLSVNVWEPAAAEVTGLRTDSGEGVRPGESVTVAVTVRNDAGWPGERDVRVTAADTTTGGRTGDDWTVAEQTVRLDAESERTVTATVTFDEPGTYRLGVADSNVTSQTVSVAADRGPDPDTGPLPATLVVVAVLVAVFVAALLARR</sequence>
<evidence type="ECO:0000313" key="4">
    <source>
        <dbReference type="Proteomes" id="UP000199062"/>
    </source>
</evidence>
<dbReference type="Proteomes" id="UP000199062">
    <property type="component" value="Unassembled WGS sequence"/>
</dbReference>
<dbReference type="AlphaFoldDB" id="A0A1I6L429"/>
<keyword evidence="4" id="KW-1185">Reference proteome</keyword>
<gene>
    <name evidence="3" type="ORF">SAMN05216559_1987</name>
</gene>
<reference evidence="3 4" key="1">
    <citation type="submission" date="2016-10" db="EMBL/GenBank/DDBJ databases">
        <authorList>
            <person name="de Groot N.N."/>
        </authorList>
    </citation>
    <scope>NUCLEOTIDE SEQUENCE [LARGE SCALE GENOMIC DNA]</scope>
    <source>
        <strain evidence="3 4">CGMCC 1.10457</strain>
    </source>
</reference>
<dbReference type="RefSeq" id="WP_089816317.1">
    <property type="nucleotide sequence ID" value="NZ_FOZK01000002.1"/>
</dbReference>
<evidence type="ECO:0000256" key="1">
    <source>
        <dbReference type="SAM" id="Phobius"/>
    </source>
</evidence>
<dbReference type="EMBL" id="FOZK01000002">
    <property type="protein sequence ID" value="SFR98177.1"/>
    <property type="molecule type" value="Genomic_DNA"/>
</dbReference>
<evidence type="ECO:0000259" key="2">
    <source>
        <dbReference type="Pfam" id="PF07705"/>
    </source>
</evidence>
<feature type="transmembrane region" description="Helical" evidence="1">
    <location>
        <begin position="678"/>
        <end position="698"/>
    </location>
</feature>
<keyword evidence="1" id="KW-1133">Transmembrane helix</keyword>
<dbReference type="Gene3D" id="2.60.40.10">
    <property type="entry name" value="Immunoglobulins"/>
    <property type="match status" value="2"/>
</dbReference>
<keyword evidence="1" id="KW-0812">Transmembrane</keyword>
<dbReference type="Pfam" id="PF07705">
    <property type="entry name" value="CARDB"/>
    <property type="match status" value="1"/>
</dbReference>
<dbReference type="STRING" id="767519.SAMN05216559_1987"/>
<dbReference type="InterPro" id="IPR011635">
    <property type="entry name" value="CARDB"/>
</dbReference>
<dbReference type="InterPro" id="IPR013783">
    <property type="entry name" value="Ig-like_fold"/>
</dbReference>
<organism evidence="3 4">
    <name type="scientific">Halomicrobium zhouii</name>
    <dbReference type="NCBI Taxonomy" id="767519"/>
    <lineage>
        <taxon>Archaea</taxon>
        <taxon>Methanobacteriati</taxon>
        <taxon>Methanobacteriota</taxon>
        <taxon>Stenosarchaea group</taxon>
        <taxon>Halobacteria</taxon>
        <taxon>Halobacteriales</taxon>
        <taxon>Haloarculaceae</taxon>
        <taxon>Halomicrobium</taxon>
    </lineage>
</organism>
<keyword evidence="1" id="KW-0472">Membrane</keyword>
<dbReference type="OrthoDB" id="271491at2157"/>
<accession>A0A1I6L429</accession>
<name>A0A1I6L429_9EURY</name>
<feature type="domain" description="CARDB" evidence="2">
    <location>
        <begin position="484"/>
        <end position="551"/>
    </location>
</feature>
<proteinExistence type="predicted"/>
<evidence type="ECO:0000313" key="3">
    <source>
        <dbReference type="EMBL" id="SFR98177.1"/>
    </source>
</evidence>